<keyword evidence="1" id="KW-1133">Transmembrane helix</keyword>
<reference evidence="3" key="1">
    <citation type="submission" date="2020-05" db="EMBL/GenBank/DDBJ databases">
        <authorList>
            <person name="Chiriac C."/>
            <person name="Salcher M."/>
            <person name="Ghai R."/>
            <person name="Kavagutti S V."/>
        </authorList>
    </citation>
    <scope>NUCLEOTIDE SEQUENCE</scope>
</reference>
<organism evidence="3">
    <name type="scientific">freshwater metagenome</name>
    <dbReference type="NCBI Taxonomy" id="449393"/>
    <lineage>
        <taxon>unclassified sequences</taxon>
        <taxon>metagenomes</taxon>
        <taxon>ecological metagenomes</taxon>
    </lineage>
</organism>
<feature type="transmembrane region" description="Helical" evidence="1">
    <location>
        <begin position="31"/>
        <end position="51"/>
    </location>
</feature>
<dbReference type="InterPro" id="IPR037185">
    <property type="entry name" value="EmrE-like"/>
</dbReference>
<gene>
    <name evidence="3" type="ORF">UFOPK3376_00278</name>
</gene>
<feature type="transmembrane region" description="Helical" evidence="1">
    <location>
        <begin position="89"/>
        <end position="108"/>
    </location>
</feature>
<proteinExistence type="predicted"/>
<dbReference type="Pfam" id="PF00892">
    <property type="entry name" value="EamA"/>
    <property type="match status" value="1"/>
</dbReference>
<keyword evidence="1" id="KW-0472">Membrane</keyword>
<dbReference type="SUPFAM" id="SSF103481">
    <property type="entry name" value="Multidrug resistance efflux transporter EmrE"/>
    <property type="match status" value="2"/>
</dbReference>
<feature type="domain" description="EamA" evidence="2">
    <location>
        <begin position="138"/>
        <end position="272"/>
    </location>
</feature>
<evidence type="ECO:0000259" key="2">
    <source>
        <dbReference type="Pfam" id="PF00892"/>
    </source>
</evidence>
<feature type="transmembrane region" description="Helical" evidence="1">
    <location>
        <begin position="204"/>
        <end position="222"/>
    </location>
</feature>
<name>A0A6J7CXC5_9ZZZZ</name>
<dbReference type="GO" id="GO:0016020">
    <property type="term" value="C:membrane"/>
    <property type="evidence" value="ECO:0007669"/>
    <property type="project" value="InterPro"/>
</dbReference>
<sequence>MLTATLLALSAAVLHAGWNLAVKQSPHERFVALWAQFLFGGVFALFGLAISGGMAANGWTWAVLSGLVHLPYLLLLARAYNHGDFSQVYPIARGGGALLAAIGGIVLLHDPVRAWSIVAIVTIALGLSLLAGTWKGPAVLTAVGVALTICAYTLLDSKGSRSTDKLGYAFATGIMTAVTSSAYGVATRRTAALRAVLRTDWRRFALAGFASLLTYTLVLIAVRYASVGYVAALRESSVVLAALIGWRYLGEGNARRRLSASGVVLCGLMMLVTLGR</sequence>
<dbReference type="Gene3D" id="1.10.3730.20">
    <property type="match status" value="1"/>
</dbReference>
<evidence type="ECO:0000256" key="1">
    <source>
        <dbReference type="SAM" id="Phobius"/>
    </source>
</evidence>
<feature type="transmembrane region" description="Helical" evidence="1">
    <location>
        <begin position="138"/>
        <end position="155"/>
    </location>
</feature>
<dbReference type="InterPro" id="IPR000620">
    <property type="entry name" value="EamA_dom"/>
</dbReference>
<dbReference type="AlphaFoldDB" id="A0A6J7CXC5"/>
<protein>
    <submittedName>
        <fullName evidence="3">Unannotated protein</fullName>
    </submittedName>
</protein>
<feature type="transmembrane region" description="Helical" evidence="1">
    <location>
        <begin position="258"/>
        <end position="275"/>
    </location>
</feature>
<feature type="transmembrane region" description="Helical" evidence="1">
    <location>
        <begin position="58"/>
        <end position="77"/>
    </location>
</feature>
<keyword evidence="1" id="KW-0812">Transmembrane</keyword>
<evidence type="ECO:0000313" key="3">
    <source>
        <dbReference type="EMBL" id="CAB4861284.1"/>
    </source>
</evidence>
<accession>A0A6J7CXC5</accession>
<dbReference type="EMBL" id="CAFBLP010000004">
    <property type="protein sequence ID" value="CAB4861284.1"/>
    <property type="molecule type" value="Genomic_DNA"/>
</dbReference>
<feature type="transmembrane region" description="Helical" evidence="1">
    <location>
        <begin position="115"/>
        <end position="132"/>
    </location>
</feature>